<comment type="caution">
    <text evidence="1">The sequence shown here is derived from an EMBL/GenBank/DDBJ whole genome shotgun (WGS) entry which is preliminary data.</text>
</comment>
<dbReference type="AlphaFoldDB" id="A0A926I974"/>
<proteinExistence type="predicted"/>
<accession>A0A926I974</accession>
<name>A0A926I974_9FIRM</name>
<keyword evidence="2" id="KW-1185">Reference proteome</keyword>
<sequence length="111" mass="12302">MFTATCFAAVIFSTASIKLDTAYRNVTACKEYYEAETTATDILSVLAADDGNSLTDKNGELKYSYNNTEITISRNGGNFSFDVPISKNKQTLHVIAQIETGNINIIQWYIK</sequence>
<protein>
    <submittedName>
        <fullName evidence="1">Uncharacterized protein</fullName>
    </submittedName>
</protein>
<evidence type="ECO:0000313" key="1">
    <source>
        <dbReference type="EMBL" id="MBC8567858.1"/>
    </source>
</evidence>
<reference evidence="1" key="1">
    <citation type="submission" date="2020-08" db="EMBL/GenBank/DDBJ databases">
        <title>Genome public.</title>
        <authorList>
            <person name="Liu C."/>
            <person name="Sun Q."/>
        </authorList>
    </citation>
    <scope>NUCLEOTIDE SEQUENCE</scope>
    <source>
        <strain evidence="1">NSJ-24</strain>
    </source>
</reference>
<evidence type="ECO:0000313" key="2">
    <source>
        <dbReference type="Proteomes" id="UP000610862"/>
    </source>
</evidence>
<gene>
    <name evidence="1" type="ORF">H8692_03645</name>
</gene>
<organism evidence="1 2">
    <name type="scientific">Lentihominibacter hominis</name>
    <dbReference type="NCBI Taxonomy" id="2763645"/>
    <lineage>
        <taxon>Bacteria</taxon>
        <taxon>Bacillati</taxon>
        <taxon>Bacillota</taxon>
        <taxon>Clostridia</taxon>
        <taxon>Peptostreptococcales</taxon>
        <taxon>Anaerovoracaceae</taxon>
        <taxon>Lentihominibacter</taxon>
    </lineage>
</organism>
<dbReference type="RefSeq" id="WP_187525012.1">
    <property type="nucleotide sequence ID" value="NZ_JACRTA010000001.1"/>
</dbReference>
<dbReference type="Proteomes" id="UP000610862">
    <property type="component" value="Unassembled WGS sequence"/>
</dbReference>
<dbReference type="EMBL" id="JACRTA010000001">
    <property type="protein sequence ID" value="MBC8567858.1"/>
    <property type="molecule type" value="Genomic_DNA"/>
</dbReference>